<dbReference type="InterPro" id="IPR014047">
    <property type="entry name" value="Chr_Tranpt_l_chain"/>
</dbReference>
<evidence type="ECO:0000256" key="4">
    <source>
        <dbReference type="ARBA" id="ARBA00022692"/>
    </source>
</evidence>
<organism evidence="8 9">
    <name type="scientific">Dyadobacter frigoris</name>
    <dbReference type="NCBI Taxonomy" id="2576211"/>
    <lineage>
        <taxon>Bacteria</taxon>
        <taxon>Pseudomonadati</taxon>
        <taxon>Bacteroidota</taxon>
        <taxon>Cytophagia</taxon>
        <taxon>Cytophagales</taxon>
        <taxon>Spirosomataceae</taxon>
        <taxon>Dyadobacter</taxon>
    </lineage>
</organism>
<gene>
    <name evidence="8" type="primary">chrA</name>
    <name evidence="8" type="ORF">FDK13_09155</name>
</gene>
<keyword evidence="3" id="KW-1003">Cell membrane</keyword>
<keyword evidence="4 7" id="KW-0812">Transmembrane</keyword>
<feature type="transmembrane region" description="Helical" evidence="7">
    <location>
        <begin position="285"/>
        <end position="308"/>
    </location>
</feature>
<dbReference type="EMBL" id="SZVO01000003">
    <property type="protein sequence ID" value="TKT92935.1"/>
    <property type="molecule type" value="Genomic_DNA"/>
</dbReference>
<comment type="subcellular location">
    <subcellularLocation>
        <location evidence="1">Cell membrane</location>
        <topology evidence="1">Multi-pass membrane protein</topology>
    </subcellularLocation>
</comment>
<dbReference type="PANTHER" id="PTHR33567">
    <property type="entry name" value="CHROMATE ION TRANSPORTER (EUROFUNG)"/>
    <property type="match status" value="1"/>
</dbReference>
<keyword evidence="5 7" id="KW-1133">Transmembrane helix</keyword>
<sequence length="419" mass="46609">MSTFEYGQWQITNWLILNPLSKIPLSNPIRRFRYIIYLLDILLLSFTAFGGPQVHLMMMIERLVKKRRYITEEELLELQALCQILPGPSSTQTVTAIGLKIGGQPLAYLSLLVWSLPAMFLMTLAAIGVHLLEQKKISLSFTRFVGPMAVAFLMHGAYAIARKVIHNLQGWSFLIISTILAYLFPSPYMTPLLIVSGGVAASLNFRQHEKMERGPIKITWRPLIFWISVLLVAAGIGTVTKSLPVRLFENFYRNGSMVFGGGQVLIPILYNEFVEFKHYLTDQEFLSGMALTQVVPGPVFSVATYVGSLSMQSYGITGQIIGGFVSTAGIFLPGTFFIFFAYPIWGQLKKYRGIRASLDGLHATSCGLTIAAAISLFEPMAVDWQSVLTVAITLLILFFTKIPSYLLIILGLLLGLFIS</sequence>
<dbReference type="AlphaFoldDB" id="A0A4U6D8L1"/>
<accession>A0A4U6D8L1</accession>
<keyword evidence="6 7" id="KW-0472">Membrane</keyword>
<evidence type="ECO:0000256" key="1">
    <source>
        <dbReference type="ARBA" id="ARBA00004651"/>
    </source>
</evidence>
<protein>
    <submittedName>
        <fullName evidence="8">Chromate efflux transporter</fullName>
    </submittedName>
</protein>
<evidence type="ECO:0000313" key="9">
    <source>
        <dbReference type="Proteomes" id="UP000304900"/>
    </source>
</evidence>
<evidence type="ECO:0000313" key="8">
    <source>
        <dbReference type="EMBL" id="TKT92935.1"/>
    </source>
</evidence>
<proteinExistence type="inferred from homology"/>
<dbReference type="PANTHER" id="PTHR33567:SF3">
    <property type="entry name" value="CHROMATE ION TRANSPORTER (EUROFUNG)"/>
    <property type="match status" value="1"/>
</dbReference>
<feature type="transmembrane region" description="Helical" evidence="7">
    <location>
        <begin position="218"/>
        <end position="239"/>
    </location>
</feature>
<feature type="transmembrane region" description="Helical" evidence="7">
    <location>
        <begin position="106"/>
        <end position="132"/>
    </location>
</feature>
<dbReference type="OrthoDB" id="9788907at2"/>
<evidence type="ECO:0000256" key="6">
    <source>
        <dbReference type="ARBA" id="ARBA00023136"/>
    </source>
</evidence>
<feature type="transmembrane region" description="Helical" evidence="7">
    <location>
        <begin position="357"/>
        <end position="377"/>
    </location>
</feature>
<feature type="transmembrane region" description="Helical" evidence="7">
    <location>
        <begin position="168"/>
        <end position="184"/>
    </location>
</feature>
<comment type="caution">
    <text evidence="8">The sequence shown here is derived from an EMBL/GenBank/DDBJ whole genome shotgun (WGS) entry which is preliminary data.</text>
</comment>
<dbReference type="Pfam" id="PF02417">
    <property type="entry name" value="Chromate_transp"/>
    <property type="match status" value="2"/>
</dbReference>
<name>A0A4U6D8L1_9BACT</name>
<keyword evidence="9" id="KW-1185">Reference proteome</keyword>
<dbReference type="GO" id="GO:0005886">
    <property type="term" value="C:plasma membrane"/>
    <property type="evidence" value="ECO:0007669"/>
    <property type="project" value="UniProtKB-SubCell"/>
</dbReference>
<dbReference type="Proteomes" id="UP000304900">
    <property type="component" value="Unassembled WGS sequence"/>
</dbReference>
<dbReference type="PIRSF" id="PIRSF004810">
    <property type="entry name" value="ChrA"/>
    <property type="match status" value="1"/>
</dbReference>
<evidence type="ECO:0000256" key="3">
    <source>
        <dbReference type="ARBA" id="ARBA00022475"/>
    </source>
</evidence>
<evidence type="ECO:0000256" key="7">
    <source>
        <dbReference type="SAM" id="Phobius"/>
    </source>
</evidence>
<dbReference type="RefSeq" id="WP_137339661.1">
    <property type="nucleotide sequence ID" value="NZ_BSQH01000010.1"/>
</dbReference>
<reference evidence="8 9" key="1">
    <citation type="submission" date="2019-05" db="EMBL/GenBank/DDBJ databases">
        <title>Dyadobacter AR-3-8 sp. nov., isolated from arctic soil.</title>
        <authorList>
            <person name="Chaudhary D.K."/>
        </authorList>
    </citation>
    <scope>NUCLEOTIDE SEQUENCE [LARGE SCALE GENOMIC DNA]</scope>
    <source>
        <strain evidence="8 9">AR-3-8</strain>
    </source>
</reference>
<comment type="similarity">
    <text evidence="2">Belongs to the chromate ion transporter (CHR) (TC 2.A.51) family.</text>
</comment>
<feature type="transmembrane region" description="Helical" evidence="7">
    <location>
        <begin position="251"/>
        <end position="273"/>
    </location>
</feature>
<feature type="transmembrane region" description="Helical" evidence="7">
    <location>
        <begin position="34"/>
        <end position="58"/>
    </location>
</feature>
<feature type="transmembrane region" description="Helical" evidence="7">
    <location>
        <begin position="320"/>
        <end position="345"/>
    </location>
</feature>
<feature type="transmembrane region" description="Helical" evidence="7">
    <location>
        <begin position="144"/>
        <end position="161"/>
    </location>
</feature>
<dbReference type="InterPro" id="IPR003370">
    <property type="entry name" value="Chromate_transpt"/>
</dbReference>
<evidence type="ECO:0000256" key="5">
    <source>
        <dbReference type="ARBA" id="ARBA00022989"/>
    </source>
</evidence>
<evidence type="ECO:0000256" key="2">
    <source>
        <dbReference type="ARBA" id="ARBA00005262"/>
    </source>
</evidence>
<dbReference type="GO" id="GO:0015109">
    <property type="term" value="F:chromate transmembrane transporter activity"/>
    <property type="evidence" value="ECO:0007669"/>
    <property type="project" value="InterPro"/>
</dbReference>
<dbReference type="NCBIfam" id="TIGR00937">
    <property type="entry name" value="2A51"/>
    <property type="match status" value="1"/>
</dbReference>
<feature type="transmembrane region" description="Helical" evidence="7">
    <location>
        <begin position="389"/>
        <end position="418"/>
    </location>
</feature>